<dbReference type="GO" id="GO:0006357">
    <property type="term" value="P:regulation of transcription by RNA polymerase II"/>
    <property type="evidence" value="ECO:0007669"/>
    <property type="project" value="TreeGrafter"/>
</dbReference>
<dbReference type="GO" id="GO:0043122">
    <property type="term" value="P:regulation of canonical NF-kappaB signal transduction"/>
    <property type="evidence" value="ECO:0007669"/>
    <property type="project" value="UniProtKB-ARBA"/>
</dbReference>
<dbReference type="GO" id="GO:0071222">
    <property type="term" value="P:cellular response to lipopolysaccharide"/>
    <property type="evidence" value="ECO:0007669"/>
    <property type="project" value="TreeGrafter"/>
</dbReference>
<feature type="compositionally biased region" description="Polar residues" evidence="3">
    <location>
        <begin position="345"/>
        <end position="354"/>
    </location>
</feature>
<feature type="coiled-coil region" evidence="2">
    <location>
        <begin position="96"/>
        <end position="166"/>
    </location>
</feature>
<keyword evidence="1 2" id="KW-0175">Coiled coil</keyword>
<dbReference type="RefSeq" id="XP_020834615.1">
    <property type="nucleotide sequence ID" value="XM_020978956.1"/>
</dbReference>
<dbReference type="GO" id="GO:0005737">
    <property type="term" value="C:cytoplasm"/>
    <property type="evidence" value="ECO:0007669"/>
    <property type="project" value="UniProtKB-ARBA"/>
</dbReference>
<name>A0A6P5JK82_PHACI</name>
<dbReference type="RefSeq" id="XP_020834614.1">
    <property type="nucleotide sequence ID" value="XM_020978955.1"/>
</dbReference>
<dbReference type="GeneID" id="110202689"/>
<accession>A0A6P5JK82</accession>
<evidence type="ECO:0000313" key="4">
    <source>
        <dbReference type="Proteomes" id="UP000515140"/>
    </source>
</evidence>
<dbReference type="PANTHER" id="PTHR31882">
    <property type="entry name" value="TNFAIP3-INTERACTING PROTEIN COILED COIL FAMILY MEMBER"/>
    <property type="match status" value="1"/>
</dbReference>
<evidence type="ECO:0000256" key="3">
    <source>
        <dbReference type="SAM" id="MobiDB-lite"/>
    </source>
</evidence>
<dbReference type="KEGG" id="pcw:110202689"/>
<dbReference type="PANTHER" id="PTHR31882:SF9">
    <property type="entry name" value="SI:CH211-153B23.7"/>
    <property type="match status" value="1"/>
</dbReference>
<evidence type="ECO:0000313" key="5">
    <source>
        <dbReference type="RefSeq" id="XP_020834614.1"/>
    </source>
</evidence>
<dbReference type="Proteomes" id="UP000515140">
    <property type="component" value="Unplaced"/>
</dbReference>
<evidence type="ECO:0000256" key="1">
    <source>
        <dbReference type="ARBA" id="ARBA00023054"/>
    </source>
</evidence>
<evidence type="ECO:0000256" key="2">
    <source>
        <dbReference type="SAM" id="Coils"/>
    </source>
</evidence>
<feature type="coiled-coil region" evidence="2">
    <location>
        <begin position="243"/>
        <end position="307"/>
    </location>
</feature>
<proteinExistence type="predicted"/>
<feature type="region of interest" description="Disordered" evidence="3">
    <location>
        <begin position="343"/>
        <end position="366"/>
    </location>
</feature>
<reference evidence="5 6" key="1">
    <citation type="submission" date="2025-04" db="UniProtKB">
        <authorList>
            <consortium name="RefSeq"/>
        </authorList>
    </citation>
    <scope>IDENTIFICATION</scope>
    <source>
        <tissue evidence="5 6">Spleen</tissue>
    </source>
</reference>
<dbReference type="AlphaFoldDB" id="A0A6P5JK82"/>
<organism evidence="4 6">
    <name type="scientific">Phascolarctos cinereus</name>
    <name type="common">Koala</name>
    <dbReference type="NCBI Taxonomy" id="38626"/>
    <lineage>
        <taxon>Eukaryota</taxon>
        <taxon>Metazoa</taxon>
        <taxon>Chordata</taxon>
        <taxon>Craniata</taxon>
        <taxon>Vertebrata</taxon>
        <taxon>Euteleostomi</taxon>
        <taxon>Mammalia</taxon>
        <taxon>Metatheria</taxon>
        <taxon>Diprotodontia</taxon>
        <taxon>Phascolarctidae</taxon>
        <taxon>Phascolarctos</taxon>
    </lineage>
</organism>
<gene>
    <name evidence="5 6" type="primary">LOC110202689</name>
</gene>
<evidence type="ECO:0000313" key="6">
    <source>
        <dbReference type="RefSeq" id="XP_020834615.1"/>
    </source>
</evidence>
<protein>
    <submittedName>
        <fullName evidence="5 6">Uncharacterized protein LOC110202689</fullName>
    </submittedName>
</protein>
<keyword evidence="4" id="KW-1185">Reference proteome</keyword>
<sequence length="366" mass="42296">MSSTPIFLPGPQQDISDFWTDQETMFPDGANQLKTLTLTSVAHQSQTLPQHSYPLSRVNTLHACPEPKGSENDSEEGITYALDHTAMPADEEKMLLLHKNIELQRLNKQLMKLNQEWNHMYHVTTFQMQQKMSILQMEVVDFKQQAERLTIQLDQEQNKKEYYEQGFLQELEKNLQLQEYVRHLENKLQQNHESCPMVNFMEGYGASPILLTRKHLQDDAQCWHGLGNAKVPKTIYCRHQLDISNSEREMTDLINQMEALKCQTEMLEANSLTERMKVENENLCKKEEEMRQQMALLQEQLKTFEDDFRKDCTDKHIFQSLLNKSHGRSPTTGACEYSDTEKFAASSTATSTRPKSGGCKPVSSLQ</sequence>